<sequence length="332" mass="35865">MTESVPLEPLRIGLLGAARISPESIIGPAGGLGHRIVAVAARNRSKAEAYAAEFGIERVVDTYADVIADPEVDLVYNALANALHGPWNRRAAAAGKALLSEKPFAANATEAAEVAREIRAAGIPFLEGFHYPFHPGYHRTQQLLDDGAIGTIGRVEVTMSMPTPPDDDPRWDYALAGGAVMDLGCYAVHVFRQYGKRMGSVPEVVSARAALHSEFVDRACAFEVAYPDGTVGAARVSMVGERYDFRLAYIGDRGSVTLHDFLGPHRDNRLTVVSDETESVEHVPARSTYSYQLDAFARSIRTGEPLELGVDDSVDNMVMVDAVYRAAGLPPR</sequence>
<dbReference type="InterPro" id="IPR055170">
    <property type="entry name" value="GFO_IDH_MocA-like_dom"/>
</dbReference>
<dbReference type="Pfam" id="PF01408">
    <property type="entry name" value="GFO_IDH_MocA"/>
    <property type="match status" value="1"/>
</dbReference>
<dbReference type="Gene3D" id="3.40.50.720">
    <property type="entry name" value="NAD(P)-binding Rossmann-like Domain"/>
    <property type="match status" value="1"/>
</dbReference>
<evidence type="ECO:0000313" key="5">
    <source>
        <dbReference type="EMBL" id="QHN40526.1"/>
    </source>
</evidence>
<dbReference type="RefSeq" id="WP_040515619.1">
    <property type="nucleotide sequence ID" value="NZ_CP045804.1"/>
</dbReference>
<evidence type="ECO:0000259" key="4">
    <source>
        <dbReference type="Pfam" id="PF22725"/>
    </source>
</evidence>
<dbReference type="InterPro" id="IPR050984">
    <property type="entry name" value="Gfo/Idh/MocA_domain"/>
</dbReference>
<proteinExistence type="inferred from homology"/>
<reference evidence="5" key="1">
    <citation type="journal article" date="2021" name="Nat. Microbiol.">
        <title>Cocultivation of an ultrasmall environmental parasitic bacterium with lytic ability against bacteria associated with wastewater foams.</title>
        <authorList>
            <person name="Batinovic S."/>
            <person name="Rose J.J.A."/>
            <person name="Ratcliffe J."/>
            <person name="Seviour R.J."/>
            <person name="Petrovski S."/>
        </authorList>
    </citation>
    <scope>NUCLEOTIDE SEQUENCE</scope>
    <source>
        <strain evidence="5">CON44</strain>
    </source>
</reference>
<evidence type="ECO:0000256" key="2">
    <source>
        <dbReference type="ARBA" id="ARBA00023002"/>
    </source>
</evidence>
<evidence type="ECO:0000256" key="1">
    <source>
        <dbReference type="ARBA" id="ARBA00010928"/>
    </source>
</evidence>
<dbReference type="GO" id="GO:0000166">
    <property type="term" value="F:nucleotide binding"/>
    <property type="evidence" value="ECO:0007669"/>
    <property type="project" value="InterPro"/>
</dbReference>
<protein>
    <submittedName>
        <fullName evidence="5">Gfo/Idh/MocA family oxidoreductase</fullName>
    </submittedName>
</protein>
<dbReference type="Pfam" id="PF22725">
    <property type="entry name" value="GFO_IDH_MocA_C3"/>
    <property type="match status" value="1"/>
</dbReference>
<dbReference type="InterPro" id="IPR036291">
    <property type="entry name" value="NAD(P)-bd_dom_sf"/>
</dbReference>
<dbReference type="GO" id="GO:0016491">
    <property type="term" value="F:oxidoreductase activity"/>
    <property type="evidence" value="ECO:0007669"/>
    <property type="project" value="UniProtKB-KW"/>
</dbReference>
<dbReference type="Gene3D" id="3.30.360.10">
    <property type="entry name" value="Dihydrodipicolinate Reductase, domain 2"/>
    <property type="match status" value="1"/>
</dbReference>
<dbReference type="InterPro" id="IPR000683">
    <property type="entry name" value="Gfo/Idh/MocA-like_OxRdtase_N"/>
</dbReference>
<dbReference type="SUPFAM" id="SSF55347">
    <property type="entry name" value="Glyceraldehyde-3-phosphate dehydrogenase-like, C-terminal domain"/>
    <property type="match status" value="1"/>
</dbReference>
<dbReference type="EMBL" id="CP045810">
    <property type="protein sequence ID" value="QHN40526.1"/>
    <property type="molecule type" value="Genomic_DNA"/>
</dbReference>
<organism evidence="5">
    <name type="scientific">Gordonia amarae</name>
    <dbReference type="NCBI Taxonomy" id="36821"/>
    <lineage>
        <taxon>Bacteria</taxon>
        <taxon>Bacillati</taxon>
        <taxon>Actinomycetota</taxon>
        <taxon>Actinomycetes</taxon>
        <taxon>Mycobacteriales</taxon>
        <taxon>Gordoniaceae</taxon>
        <taxon>Gordonia</taxon>
    </lineage>
</organism>
<evidence type="ECO:0000259" key="3">
    <source>
        <dbReference type="Pfam" id="PF01408"/>
    </source>
</evidence>
<keyword evidence="2" id="KW-0560">Oxidoreductase</keyword>
<feature type="domain" description="Gfo/Idh/MocA-like oxidoreductase N-terminal" evidence="3">
    <location>
        <begin position="11"/>
        <end position="123"/>
    </location>
</feature>
<feature type="domain" description="GFO/IDH/MocA-like oxidoreductase" evidence="4">
    <location>
        <begin position="138"/>
        <end position="256"/>
    </location>
</feature>
<gene>
    <name evidence="5" type="ORF">GII30_16490</name>
</gene>
<dbReference type="AlphaFoldDB" id="A0A857KMQ0"/>
<accession>A0A857KMQ0</accession>
<dbReference type="PANTHER" id="PTHR22604:SF105">
    <property type="entry name" value="TRANS-1,2-DIHYDROBENZENE-1,2-DIOL DEHYDROGENASE"/>
    <property type="match status" value="1"/>
</dbReference>
<dbReference type="PANTHER" id="PTHR22604">
    <property type="entry name" value="OXIDOREDUCTASES"/>
    <property type="match status" value="1"/>
</dbReference>
<dbReference type="SUPFAM" id="SSF51735">
    <property type="entry name" value="NAD(P)-binding Rossmann-fold domains"/>
    <property type="match status" value="1"/>
</dbReference>
<comment type="similarity">
    <text evidence="1">Belongs to the Gfo/Idh/MocA family.</text>
</comment>
<name>A0A857KMQ0_9ACTN</name>